<keyword evidence="3" id="KW-1185">Reference proteome</keyword>
<organism evidence="2 3">
    <name type="scientific">Panicum virgatum</name>
    <name type="common">Blackwell switchgrass</name>
    <dbReference type="NCBI Taxonomy" id="38727"/>
    <lineage>
        <taxon>Eukaryota</taxon>
        <taxon>Viridiplantae</taxon>
        <taxon>Streptophyta</taxon>
        <taxon>Embryophyta</taxon>
        <taxon>Tracheophyta</taxon>
        <taxon>Spermatophyta</taxon>
        <taxon>Magnoliopsida</taxon>
        <taxon>Liliopsida</taxon>
        <taxon>Poales</taxon>
        <taxon>Poaceae</taxon>
        <taxon>PACMAD clade</taxon>
        <taxon>Panicoideae</taxon>
        <taxon>Panicodae</taxon>
        <taxon>Paniceae</taxon>
        <taxon>Panicinae</taxon>
        <taxon>Panicum</taxon>
        <taxon>Panicum sect. Hiantes</taxon>
    </lineage>
</organism>
<protein>
    <submittedName>
        <fullName evidence="2">Uncharacterized protein</fullName>
    </submittedName>
</protein>
<dbReference type="AlphaFoldDB" id="A0A8T0N9R5"/>
<gene>
    <name evidence="2" type="ORF">PVAP13_9KG392057</name>
</gene>
<evidence type="ECO:0000313" key="2">
    <source>
        <dbReference type="EMBL" id="KAG2544899.1"/>
    </source>
</evidence>
<evidence type="ECO:0000313" key="3">
    <source>
        <dbReference type="Proteomes" id="UP000823388"/>
    </source>
</evidence>
<comment type="caution">
    <text evidence="2">The sequence shown here is derived from an EMBL/GenBank/DDBJ whole genome shotgun (WGS) entry which is preliminary data.</text>
</comment>
<dbReference type="Proteomes" id="UP000823388">
    <property type="component" value="Chromosome 9K"/>
</dbReference>
<name>A0A8T0N9R5_PANVG</name>
<accession>A0A8T0N9R5</accession>
<reference evidence="2" key="1">
    <citation type="submission" date="2020-05" db="EMBL/GenBank/DDBJ databases">
        <title>WGS assembly of Panicum virgatum.</title>
        <authorList>
            <person name="Lovell J.T."/>
            <person name="Jenkins J."/>
            <person name="Shu S."/>
            <person name="Juenger T.E."/>
            <person name="Schmutz J."/>
        </authorList>
    </citation>
    <scope>NUCLEOTIDE SEQUENCE</scope>
    <source>
        <strain evidence="2">AP13</strain>
    </source>
</reference>
<feature type="region of interest" description="Disordered" evidence="1">
    <location>
        <begin position="34"/>
        <end position="61"/>
    </location>
</feature>
<feature type="compositionally biased region" description="Basic residues" evidence="1">
    <location>
        <begin position="47"/>
        <end position="61"/>
    </location>
</feature>
<proteinExistence type="predicted"/>
<evidence type="ECO:0000256" key="1">
    <source>
        <dbReference type="SAM" id="MobiDB-lite"/>
    </source>
</evidence>
<sequence>MQEKDDEVPLVSADCATDTFSGKISFRIPRVVEGPKNKRGAISFNKNKGKKKKSGKKKGSS</sequence>
<dbReference type="EMBL" id="CM029053">
    <property type="protein sequence ID" value="KAG2544899.1"/>
    <property type="molecule type" value="Genomic_DNA"/>
</dbReference>